<feature type="non-terminal residue" evidence="3">
    <location>
        <position position="293"/>
    </location>
</feature>
<name>A0A067E789_CITSI</name>
<dbReference type="PaxDb" id="2711-XP_006490528.1"/>
<dbReference type="PANTHER" id="PTHR45651:SF5">
    <property type="entry name" value="CYCLIC NUCLEOTIDE-GATED ION CHANNEL 1"/>
    <property type="match status" value="1"/>
</dbReference>
<evidence type="ECO:0000313" key="4">
    <source>
        <dbReference type="Proteomes" id="UP000027120"/>
    </source>
</evidence>
<evidence type="ECO:0000256" key="2">
    <source>
        <dbReference type="SAM" id="Phobius"/>
    </source>
</evidence>
<gene>
    <name evidence="3" type="ORF">CISIN_1g0366101mg</name>
</gene>
<keyword evidence="2" id="KW-1133">Transmembrane helix</keyword>
<reference evidence="3 4" key="1">
    <citation type="submission" date="2014-04" db="EMBL/GenBank/DDBJ databases">
        <authorList>
            <consortium name="International Citrus Genome Consortium"/>
            <person name="Gmitter F."/>
            <person name="Chen C."/>
            <person name="Farmerie W."/>
            <person name="Harkins T."/>
            <person name="Desany B."/>
            <person name="Mohiuddin M."/>
            <person name="Kodira C."/>
            <person name="Borodovsky M."/>
            <person name="Lomsadze A."/>
            <person name="Burns P."/>
            <person name="Jenkins J."/>
            <person name="Prochnik S."/>
            <person name="Shu S."/>
            <person name="Chapman J."/>
            <person name="Pitluck S."/>
            <person name="Schmutz J."/>
            <person name="Rokhsar D."/>
        </authorList>
    </citation>
    <scope>NUCLEOTIDE SEQUENCE</scope>
</reference>
<keyword evidence="1" id="KW-0813">Transport</keyword>
<dbReference type="AlphaFoldDB" id="A0A067E789"/>
<dbReference type="STRING" id="2711.A0A067E789"/>
<evidence type="ECO:0008006" key="5">
    <source>
        <dbReference type="Google" id="ProtNLM"/>
    </source>
</evidence>
<evidence type="ECO:0000313" key="3">
    <source>
        <dbReference type="EMBL" id="KDO46761.1"/>
    </source>
</evidence>
<organism evidence="3 4">
    <name type="scientific">Citrus sinensis</name>
    <name type="common">Sweet orange</name>
    <name type="synonym">Citrus aurantium var. sinensis</name>
    <dbReference type="NCBI Taxonomy" id="2711"/>
    <lineage>
        <taxon>Eukaryota</taxon>
        <taxon>Viridiplantae</taxon>
        <taxon>Streptophyta</taxon>
        <taxon>Embryophyta</taxon>
        <taxon>Tracheophyta</taxon>
        <taxon>Spermatophyta</taxon>
        <taxon>Magnoliopsida</taxon>
        <taxon>eudicotyledons</taxon>
        <taxon>Gunneridae</taxon>
        <taxon>Pentapetalae</taxon>
        <taxon>rosids</taxon>
        <taxon>malvids</taxon>
        <taxon>Sapindales</taxon>
        <taxon>Rutaceae</taxon>
        <taxon>Aurantioideae</taxon>
        <taxon>Citrus</taxon>
    </lineage>
</organism>
<feature type="transmembrane region" description="Helical" evidence="2">
    <location>
        <begin position="20"/>
        <end position="45"/>
    </location>
</feature>
<proteinExistence type="predicted"/>
<dbReference type="SUPFAM" id="SSF81324">
    <property type="entry name" value="Voltage-gated potassium channels"/>
    <property type="match status" value="1"/>
</dbReference>
<protein>
    <recommendedName>
        <fullName evidence="5">Ion transport domain-containing protein</fullName>
    </recommendedName>
</protein>
<dbReference type="eggNOG" id="KOG0498">
    <property type="taxonomic scope" value="Eukaryota"/>
</dbReference>
<keyword evidence="2" id="KW-0472">Membrane</keyword>
<dbReference type="EMBL" id="KK785200">
    <property type="protein sequence ID" value="KDO46761.1"/>
    <property type="molecule type" value="Genomic_DNA"/>
</dbReference>
<dbReference type="GO" id="GO:0034220">
    <property type="term" value="P:monoatomic ion transmembrane transport"/>
    <property type="evidence" value="ECO:0007669"/>
    <property type="project" value="UniProtKB-KW"/>
</dbReference>
<feature type="transmembrane region" description="Helical" evidence="2">
    <location>
        <begin position="194"/>
        <end position="212"/>
    </location>
</feature>
<dbReference type="PANTHER" id="PTHR45651">
    <property type="entry name" value="CYCLIC NUCLEOTIDE-GATED ION CHANNEL 15-RELATED-RELATED"/>
    <property type="match status" value="1"/>
</dbReference>
<evidence type="ECO:0000256" key="1">
    <source>
        <dbReference type="ARBA" id="ARBA00023303"/>
    </source>
</evidence>
<dbReference type="GO" id="GO:0030552">
    <property type="term" value="F:cAMP binding"/>
    <property type="evidence" value="ECO:0007669"/>
    <property type="project" value="UniProtKB-KW"/>
</dbReference>
<keyword evidence="1" id="KW-0407">Ion channel</keyword>
<keyword evidence="2" id="KW-0812">Transmembrane</keyword>
<keyword evidence="1" id="KW-0406">Ion transport</keyword>
<keyword evidence="4" id="KW-1185">Reference proteome</keyword>
<sequence length="293" mass="33269">MPLGSISRVVSKIAIPPIPSVLVIFGIRGTEFSTAMTFFVLQYLLRVIRTYFVFTEAIEGSGVIADATWVIFAFYVLLYLQSGHMFGALWYYYAIRKVTECWREACKNHTGCGHISFACNGSFGDYNFLNDFCPISTGSTTRYSFGLYNDALQSGIVAETDFLKKLLHCLHWGLQKLSAFGQDLETSDDVGENIFAIWMTIYGVVLFVFLIGRMQIETARSQKINPRWQGLKQSKHYAVISGDRKVLRKFKKAKRENLVNKHVDVHINSFLSDLSQDAANEVKRLIGRTHLEK</sequence>
<dbReference type="Proteomes" id="UP000027120">
    <property type="component" value="Unassembled WGS sequence"/>
</dbReference>
<dbReference type="GO" id="GO:0016020">
    <property type="term" value="C:membrane"/>
    <property type="evidence" value="ECO:0007669"/>
    <property type="project" value="UniProtKB-SubCell"/>
</dbReference>
<accession>A0A067E789</accession>